<evidence type="ECO:0000313" key="3">
    <source>
        <dbReference type="Proteomes" id="UP000008068"/>
    </source>
</evidence>
<reference evidence="3" key="1">
    <citation type="submission" date="2011-07" db="EMBL/GenBank/DDBJ databases">
        <authorList>
            <consortium name="Caenorhabditis brenneri Sequencing and Analysis Consortium"/>
            <person name="Wilson R.K."/>
        </authorList>
    </citation>
    <scope>NUCLEOTIDE SEQUENCE [LARGE SCALE GENOMIC DNA]</scope>
    <source>
        <strain evidence="3">PB2801</strain>
    </source>
</reference>
<evidence type="ECO:0000256" key="1">
    <source>
        <dbReference type="SAM" id="Phobius"/>
    </source>
</evidence>
<gene>
    <name evidence="2" type="ORF">CAEBREN_31339</name>
</gene>
<dbReference type="eggNOG" id="ENOG502THI2">
    <property type="taxonomic scope" value="Eukaryota"/>
</dbReference>
<dbReference type="InParanoid" id="G0PI33"/>
<dbReference type="FunCoup" id="G0PI33">
    <property type="interactions" value="370"/>
</dbReference>
<dbReference type="AlphaFoldDB" id="G0PI33"/>
<keyword evidence="3" id="KW-1185">Reference proteome</keyword>
<dbReference type="EMBL" id="GL380531">
    <property type="protein sequence ID" value="EGT57300.1"/>
    <property type="molecule type" value="Genomic_DNA"/>
</dbReference>
<protein>
    <submittedName>
        <fullName evidence="2">Uncharacterized protein</fullName>
    </submittedName>
</protein>
<evidence type="ECO:0000313" key="2">
    <source>
        <dbReference type="EMBL" id="EGT57300.1"/>
    </source>
</evidence>
<feature type="transmembrane region" description="Helical" evidence="1">
    <location>
        <begin position="90"/>
        <end position="110"/>
    </location>
</feature>
<organism evidence="3">
    <name type="scientific">Caenorhabditis brenneri</name>
    <name type="common">Nematode worm</name>
    <dbReference type="NCBI Taxonomy" id="135651"/>
    <lineage>
        <taxon>Eukaryota</taxon>
        <taxon>Metazoa</taxon>
        <taxon>Ecdysozoa</taxon>
        <taxon>Nematoda</taxon>
        <taxon>Chromadorea</taxon>
        <taxon>Rhabditida</taxon>
        <taxon>Rhabditina</taxon>
        <taxon>Rhabditomorpha</taxon>
        <taxon>Rhabditoidea</taxon>
        <taxon>Rhabditidae</taxon>
        <taxon>Peloderinae</taxon>
        <taxon>Caenorhabditis</taxon>
    </lineage>
</organism>
<dbReference type="HOGENOM" id="CLU_1262525_0_0_1"/>
<dbReference type="OrthoDB" id="5832387at2759"/>
<sequence>MNAEVANAFANALNATLSEPSSPELTLPENFTMVEKWHHINTSGETITLNVKTCFEVSIEFYSMVPPQPQYFQFTISEIINSKVLKYSNIVSPLRLTLILMVTSFLVAILDLSLRMITSSLSLIQCLVHSLIQVVLWGAILLNMEMYRRGWAEKLEIIWSNYRRDSNVSIRVEQFRGCTPSSSCFSRFQKAVLFENLSKKIKLVASQGIYKCIQQEDGR</sequence>
<keyword evidence="1" id="KW-0812">Transmembrane</keyword>
<name>G0PI33_CAEBE</name>
<proteinExistence type="predicted"/>
<feature type="transmembrane region" description="Helical" evidence="1">
    <location>
        <begin position="122"/>
        <end position="142"/>
    </location>
</feature>
<keyword evidence="1" id="KW-1133">Transmembrane helix</keyword>
<keyword evidence="1" id="KW-0472">Membrane</keyword>
<dbReference type="Proteomes" id="UP000008068">
    <property type="component" value="Unassembled WGS sequence"/>
</dbReference>
<accession>G0PI33</accession>